<evidence type="ECO:0000313" key="3">
    <source>
        <dbReference type="Proteomes" id="UP000281604"/>
    </source>
</evidence>
<dbReference type="Proteomes" id="UP000281604">
    <property type="component" value="Unassembled WGS sequence"/>
</dbReference>
<dbReference type="AlphaFoldDB" id="A0A3M3ZJZ3"/>
<evidence type="ECO:0000256" key="1">
    <source>
        <dbReference type="SAM" id="Phobius"/>
    </source>
</evidence>
<organism evidence="2 3">
    <name type="scientific">Pseudomonas syringae pv. persicae</name>
    <dbReference type="NCBI Taxonomy" id="237306"/>
    <lineage>
        <taxon>Bacteria</taxon>
        <taxon>Pseudomonadati</taxon>
        <taxon>Pseudomonadota</taxon>
        <taxon>Gammaproteobacteria</taxon>
        <taxon>Pseudomonadales</taxon>
        <taxon>Pseudomonadaceae</taxon>
        <taxon>Pseudomonas</taxon>
    </lineage>
</organism>
<accession>A0A3M3ZJZ3</accession>
<keyword evidence="1" id="KW-0472">Membrane</keyword>
<feature type="transmembrane region" description="Helical" evidence="1">
    <location>
        <begin position="12"/>
        <end position="32"/>
    </location>
</feature>
<comment type="caution">
    <text evidence="2">The sequence shown here is derived from an EMBL/GenBank/DDBJ whole genome shotgun (WGS) entry which is preliminary data.</text>
</comment>
<name>A0A3M3ZJZ3_9PSED</name>
<proteinExistence type="predicted"/>
<reference evidence="2 3" key="1">
    <citation type="submission" date="2018-08" db="EMBL/GenBank/DDBJ databases">
        <title>Recombination of ecologically and evolutionarily significant loci maintains genetic cohesion in the Pseudomonas syringae species complex.</title>
        <authorList>
            <person name="Dillon M."/>
            <person name="Thakur S."/>
            <person name="Almeida R.N.D."/>
            <person name="Weir B.S."/>
            <person name="Guttman D.S."/>
        </authorList>
    </citation>
    <scope>NUCLEOTIDE SEQUENCE [LARGE SCALE GENOMIC DNA]</scope>
    <source>
        <strain evidence="2 3">ICMP 3706</strain>
    </source>
</reference>
<keyword evidence="1" id="KW-0812">Transmembrane</keyword>
<sequence length="107" mass="12053">MFCGFMFNVGPVASVYLVLLTSEVLVSIRFSVDRKLLMTDHYNGGGCQTVLSHDSQMLETVPWQEGYYAGIVFGYDSQDEEHPYEGQEAAAWEKGRVQGLADIYKME</sequence>
<dbReference type="EMBL" id="RBQE01000629">
    <property type="protein sequence ID" value="RMO94449.1"/>
    <property type="molecule type" value="Genomic_DNA"/>
</dbReference>
<protein>
    <submittedName>
        <fullName evidence="2">Uncharacterized protein</fullName>
    </submittedName>
</protein>
<keyword evidence="1" id="KW-1133">Transmembrane helix</keyword>
<evidence type="ECO:0000313" key="2">
    <source>
        <dbReference type="EMBL" id="RMO94449.1"/>
    </source>
</evidence>
<gene>
    <name evidence="2" type="ORF">ALQ30_200392</name>
</gene>